<evidence type="ECO:0000256" key="1">
    <source>
        <dbReference type="PIRSR" id="PIRSR015753-1"/>
    </source>
</evidence>
<evidence type="ECO:0000256" key="3">
    <source>
        <dbReference type="PIRSR" id="PIRSR015753-3"/>
    </source>
</evidence>
<dbReference type="InterPro" id="IPR040079">
    <property type="entry name" value="Glutathione_S-Trfase"/>
</dbReference>
<dbReference type="GO" id="GO:0005737">
    <property type="term" value="C:cytoplasm"/>
    <property type="evidence" value="ECO:0007669"/>
    <property type="project" value="TreeGrafter"/>
</dbReference>
<feature type="site" description="Lowers pKa of active site Cys" evidence="3">
    <location>
        <position position="247"/>
    </location>
</feature>
<dbReference type="Gene3D" id="3.40.30.10">
    <property type="entry name" value="Glutaredoxin"/>
    <property type="match status" value="1"/>
</dbReference>
<evidence type="ECO:0000313" key="5">
    <source>
        <dbReference type="EMBL" id="KKD38882.1"/>
    </source>
</evidence>
<protein>
    <submittedName>
        <fullName evidence="5">Glutathionyl-hydroquinone reductase YqjG</fullName>
    </submittedName>
</protein>
<dbReference type="PIRSF" id="PIRSF015753">
    <property type="entry name" value="GST"/>
    <property type="match status" value="1"/>
</dbReference>
<feature type="binding site" evidence="2">
    <location>
        <begin position="124"/>
        <end position="127"/>
    </location>
    <ligand>
        <name>glutathione</name>
        <dbReference type="ChEBI" id="CHEBI:57925"/>
    </ligand>
</feature>
<name>A0A0F5YJQ0_9CYAN</name>
<dbReference type="PROSITE" id="PS50405">
    <property type="entry name" value="GST_CTER"/>
    <property type="match status" value="1"/>
</dbReference>
<feature type="domain" description="GST C-terminal" evidence="4">
    <location>
        <begin position="166"/>
        <end position="293"/>
    </location>
</feature>
<evidence type="ECO:0000259" key="4">
    <source>
        <dbReference type="PROSITE" id="PS50405"/>
    </source>
</evidence>
<dbReference type="PANTHER" id="PTHR32419">
    <property type="entry name" value="GLUTATHIONYL-HYDROQUINONE REDUCTASE"/>
    <property type="match status" value="1"/>
</dbReference>
<feature type="binding site" evidence="2">
    <location>
        <position position="91"/>
    </location>
    <ligand>
        <name>glutathione</name>
        <dbReference type="ChEBI" id="CHEBI:57925"/>
    </ligand>
</feature>
<gene>
    <name evidence="5" type="ORF">WN50_06355</name>
</gene>
<dbReference type="CDD" id="cd03190">
    <property type="entry name" value="GST_C_Omega_like"/>
    <property type="match status" value="1"/>
</dbReference>
<dbReference type="AlphaFoldDB" id="A0A0F5YJQ0"/>
<feature type="active site" description="Nucleophile" evidence="1">
    <location>
        <position position="58"/>
    </location>
</feature>
<dbReference type="Pfam" id="PF13410">
    <property type="entry name" value="GST_C_2"/>
    <property type="match status" value="1"/>
</dbReference>
<dbReference type="PANTHER" id="PTHR32419:SF6">
    <property type="entry name" value="GLUTATHIONE S-TRANSFERASE OMEGA-LIKE 1-RELATED"/>
    <property type="match status" value="1"/>
</dbReference>
<dbReference type="InterPro" id="IPR016639">
    <property type="entry name" value="GST_Omega/GSH"/>
</dbReference>
<dbReference type="OrthoDB" id="9769158at2"/>
<organism evidence="5 6">
    <name type="scientific">Limnoraphis robusta CS-951</name>
    <dbReference type="NCBI Taxonomy" id="1637645"/>
    <lineage>
        <taxon>Bacteria</taxon>
        <taxon>Bacillati</taxon>
        <taxon>Cyanobacteriota</taxon>
        <taxon>Cyanophyceae</taxon>
        <taxon>Oscillatoriophycideae</taxon>
        <taxon>Oscillatoriales</taxon>
        <taxon>Sirenicapillariaceae</taxon>
        <taxon>Limnoraphis</taxon>
    </lineage>
</organism>
<dbReference type="EMBL" id="LATL02000204">
    <property type="protein sequence ID" value="KKD38882.1"/>
    <property type="molecule type" value="Genomic_DNA"/>
</dbReference>
<dbReference type="InterPro" id="IPR047047">
    <property type="entry name" value="GST_Omega-like_C"/>
</dbReference>
<dbReference type="SUPFAM" id="SSF47616">
    <property type="entry name" value="GST C-terminal domain-like"/>
    <property type="match status" value="1"/>
</dbReference>
<dbReference type="Gene3D" id="1.20.1050.10">
    <property type="match status" value="1"/>
</dbReference>
<dbReference type="PATRIC" id="fig|1637645.4.peg.4032"/>
<accession>A0A0F5YJQ0</accession>
<dbReference type="SUPFAM" id="SSF52833">
    <property type="entry name" value="Thioredoxin-like"/>
    <property type="match status" value="1"/>
</dbReference>
<dbReference type="Proteomes" id="UP000033607">
    <property type="component" value="Unassembled WGS sequence"/>
</dbReference>
<sequence length="322" mass="37902">MPLGMLVEGKWTTEWTEQDNQGKFNRMPTQFRNWIKSDGSTPFQPESNRYHLYISLACPWAHRTLIMRNLKGLQDVITVSIVDPEMGEEGWKFSEEPGCIPDLVNSCEYLRDLYVKAHPQYTGRVTVPVLWDKPNQLMINNESREIIRMLDLEFSAYTQSDLNLYPEELQEKIDQTLDAIYQPINNGVYRSGFASTQSAYEEAVTELFNHLDHWEQVLENQRYLCGNQLTEADVCLFTTLFRFDAVYHGHFKCNLRRIVDYPNLWNYVKDIYQTPGVKETCNLDHIKRHYYKSHTQINPTRVVPKGPIINFDEPHDRDKWSH</sequence>
<dbReference type="InterPro" id="IPR010987">
    <property type="entry name" value="Glutathione-S-Trfase_C-like"/>
</dbReference>
<dbReference type="SFLD" id="SFLDS00019">
    <property type="entry name" value="Glutathione_Transferase_(cytos"/>
    <property type="match status" value="1"/>
</dbReference>
<dbReference type="Pfam" id="PF13409">
    <property type="entry name" value="GST_N_2"/>
    <property type="match status" value="1"/>
</dbReference>
<dbReference type="SFLD" id="SFLDG01206">
    <property type="entry name" value="Xi.1"/>
    <property type="match status" value="1"/>
</dbReference>
<reference evidence="5 6" key="1">
    <citation type="submission" date="2015-06" db="EMBL/GenBank/DDBJ databases">
        <title>Draft genome assembly of filamentous brackish cyanobacterium Limnoraphis robusta strain CS-951.</title>
        <authorList>
            <person name="Willis A."/>
            <person name="Parks M."/>
            <person name="Burford M.A."/>
        </authorList>
    </citation>
    <scope>NUCLEOTIDE SEQUENCE [LARGE SCALE GENOMIC DNA]</scope>
    <source>
        <strain evidence="5 6">CS-951</strain>
    </source>
</reference>
<evidence type="ECO:0000256" key="2">
    <source>
        <dbReference type="PIRSR" id="PIRSR015753-2"/>
    </source>
</evidence>
<feature type="binding site" evidence="2">
    <location>
        <begin position="142"/>
        <end position="143"/>
    </location>
    <ligand>
        <name>glutathione</name>
        <dbReference type="ChEBI" id="CHEBI:57925"/>
    </ligand>
</feature>
<dbReference type="RefSeq" id="WP_046277679.1">
    <property type="nucleotide sequence ID" value="NZ_LATL02000204.1"/>
</dbReference>
<dbReference type="GO" id="GO:0004364">
    <property type="term" value="F:glutathione transferase activity"/>
    <property type="evidence" value="ECO:0007669"/>
    <property type="project" value="InterPro"/>
</dbReference>
<dbReference type="InterPro" id="IPR036249">
    <property type="entry name" value="Thioredoxin-like_sf"/>
</dbReference>
<dbReference type="SFLD" id="SFLDG01148">
    <property type="entry name" value="Xi_(cytGST)"/>
    <property type="match status" value="1"/>
</dbReference>
<feature type="site" description="Lowers pKa of active site Cys" evidence="3">
    <location>
        <position position="290"/>
    </location>
</feature>
<dbReference type="InterPro" id="IPR036282">
    <property type="entry name" value="Glutathione-S-Trfase_C_sf"/>
</dbReference>
<feature type="active site" description="Proton donor/acceptor" evidence="1">
    <location>
        <position position="189"/>
    </location>
</feature>
<dbReference type="InterPro" id="IPR004045">
    <property type="entry name" value="Glutathione_S-Trfase_N"/>
</dbReference>
<proteinExistence type="predicted"/>
<dbReference type="FunFam" id="3.40.30.10:FF:000058">
    <property type="entry name" value="Glutathione S-transferase, omega"/>
    <property type="match status" value="1"/>
</dbReference>
<evidence type="ECO:0000313" key="6">
    <source>
        <dbReference type="Proteomes" id="UP000033607"/>
    </source>
</evidence>
<comment type="caution">
    <text evidence="5">The sequence shown here is derived from an EMBL/GenBank/DDBJ whole genome shotgun (WGS) entry which is preliminary data.</text>
</comment>